<comment type="similarity">
    <text evidence="1">Belongs to the RdRP family.</text>
</comment>
<keyword evidence="1" id="KW-0696">RNA-directed RNA polymerase</keyword>
<accession>A0AA38TZ16</accession>
<dbReference type="PANTHER" id="PTHR23079:SF18">
    <property type="entry name" value="RNA-DEPENDENT RNA POLYMERASE 6"/>
    <property type="match status" value="1"/>
</dbReference>
<protein>
    <recommendedName>
        <fullName evidence="1">RNA-dependent RNA polymerase</fullName>
        <ecNumber evidence="1">2.7.7.48</ecNumber>
    </recommendedName>
</protein>
<gene>
    <name evidence="4" type="ORF">OSB04_014017</name>
</gene>
<dbReference type="GO" id="GO:0003723">
    <property type="term" value="F:RNA binding"/>
    <property type="evidence" value="ECO:0007669"/>
    <property type="project" value="UniProtKB-KW"/>
</dbReference>
<evidence type="ECO:0000256" key="1">
    <source>
        <dbReference type="RuleBase" id="RU363098"/>
    </source>
</evidence>
<comment type="function">
    <text evidence="1">Probably involved in the RNA silencing pathway and required for the generation of small interfering RNAs (siRNAs).</text>
</comment>
<name>A0AA38TZ16_9ASTR</name>
<keyword evidence="1" id="KW-0694">RNA-binding</keyword>
<keyword evidence="1" id="KW-0808">Transferase</keyword>
<dbReference type="EMBL" id="JARYMX010000003">
    <property type="protein sequence ID" value="KAJ9559403.1"/>
    <property type="molecule type" value="Genomic_DNA"/>
</dbReference>
<evidence type="ECO:0000313" key="5">
    <source>
        <dbReference type="Proteomes" id="UP001172457"/>
    </source>
</evidence>
<evidence type="ECO:0000313" key="4">
    <source>
        <dbReference type="EMBL" id="KAJ9559403.1"/>
    </source>
</evidence>
<proteinExistence type="inferred from homology"/>
<evidence type="ECO:0000259" key="3">
    <source>
        <dbReference type="Pfam" id="PF05183"/>
    </source>
</evidence>
<dbReference type="InterPro" id="IPR057596">
    <property type="entry name" value="RDRP_core"/>
</dbReference>
<dbReference type="Pfam" id="PF05183">
    <property type="entry name" value="RdRP"/>
    <property type="match status" value="1"/>
</dbReference>
<evidence type="ECO:0000256" key="2">
    <source>
        <dbReference type="SAM" id="MobiDB-lite"/>
    </source>
</evidence>
<dbReference type="AlphaFoldDB" id="A0AA38TZ16"/>
<keyword evidence="5" id="KW-1185">Reference proteome</keyword>
<dbReference type="GO" id="GO:0031380">
    <property type="term" value="C:nuclear RNA-directed RNA polymerase complex"/>
    <property type="evidence" value="ECO:0007669"/>
    <property type="project" value="TreeGrafter"/>
</dbReference>
<dbReference type="GO" id="GO:0030422">
    <property type="term" value="P:siRNA processing"/>
    <property type="evidence" value="ECO:0007669"/>
    <property type="project" value="TreeGrafter"/>
</dbReference>
<sequence length="164" mass="18341">MVIKGTVAIAKNPCHHPAGDVRVLEGVDVPGLEHLYNCLIFLQKGDRPHTDEASGSDLELAAYGIHTAAELNLIPPSKQSWPPMEYTQLPNQECVQRVEEGAPEGYVPSNLGNKSRGLQEPGREGEKVNLSFAWIEADYLARIKIKRRVVRDRKSQKPIDKWCF</sequence>
<feature type="domain" description="RDRP core" evidence="3">
    <location>
        <begin position="2"/>
        <end position="163"/>
    </location>
</feature>
<organism evidence="4 5">
    <name type="scientific">Centaurea solstitialis</name>
    <name type="common">yellow star-thistle</name>
    <dbReference type="NCBI Taxonomy" id="347529"/>
    <lineage>
        <taxon>Eukaryota</taxon>
        <taxon>Viridiplantae</taxon>
        <taxon>Streptophyta</taxon>
        <taxon>Embryophyta</taxon>
        <taxon>Tracheophyta</taxon>
        <taxon>Spermatophyta</taxon>
        <taxon>Magnoliopsida</taxon>
        <taxon>eudicotyledons</taxon>
        <taxon>Gunneridae</taxon>
        <taxon>Pentapetalae</taxon>
        <taxon>asterids</taxon>
        <taxon>campanulids</taxon>
        <taxon>Asterales</taxon>
        <taxon>Asteraceae</taxon>
        <taxon>Carduoideae</taxon>
        <taxon>Cardueae</taxon>
        <taxon>Centaureinae</taxon>
        <taxon>Centaurea</taxon>
    </lineage>
</organism>
<feature type="region of interest" description="Disordered" evidence="2">
    <location>
        <begin position="103"/>
        <end position="122"/>
    </location>
</feature>
<dbReference type="InterPro" id="IPR007855">
    <property type="entry name" value="RDRP"/>
</dbReference>
<dbReference type="Proteomes" id="UP001172457">
    <property type="component" value="Chromosome 3"/>
</dbReference>
<comment type="caution">
    <text evidence="4">The sequence shown here is derived from an EMBL/GenBank/DDBJ whole genome shotgun (WGS) entry which is preliminary data.</text>
</comment>
<keyword evidence="1" id="KW-0548">Nucleotidyltransferase</keyword>
<dbReference type="PANTHER" id="PTHR23079">
    <property type="entry name" value="RNA-DEPENDENT RNA POLYMERASE"/>
    <property type="match status" value="1"/>
</dbReference>
<keyword evidence="1" id="KW-0943">RNA-mediated gene silencing</keyword>
<dbReference type="GO" id="GO:0003968">
    <property type="term" value="F:RNA-directed RNA polymerase activity"/>
    <property type="evidence" value="ECO:0007669"/>
    <property type="project" value="UniProtKB-KW"/>
</dbReference>
<comment type="catalytic activity">
    <reaction evidence="1">
        <text>RNA(n) + a ribonucleoside 5'-triphosphate = RNA(n+1) + diphosphate</text>
        <dbReference type="Rhea" id="RHEA:21248"/>
        <dbReference type="Rhea" id="RHEA-COMP:14527"/>
        <dbReference type="Rhea" id="RHEA-COMP:17342"/>
        <dbReference type="ChEBI" id="CHEBI:33019"/>
        <dbReference type="ChEBI" id="CHEBI:61557"/>
        <dbReference type="ChEBI" id="CHEBI:140395"/>
        <dbReference type="EC" id="2.7.7.48"/>
    </reaction>
</comment>
<reference evidence="4" key="1">
    <citation type="submission" date="2023-03" db="EMBL/GenBank/DDBJ databases">
        <title>Chromosome-scale reference genome and RAD-based genetic map of yellow starthistle (Centaurea solstitialis) reveal putative structural variation and QTLs associated with invader traits.</title>
        <authorList>
            <person name="Reatini B."/>
            <person name="Cang F.A."/>
            <person name="Jiang Q."/>
            <person name="Mckibben M.T.W."/>
            <person name="Barker M.S."/>
            <person name="Rieseberg L.H."/>
            <person name="Dlugosch K.M."/>
        </authorList>
    </citation>
    <scope>NUCLEOTIDE SEQUENCE</scope>
    <source>
        <strain evidence="4">CAN-66</strain>
        <tissue evidence="4">Leaf</tissue>
    </source>
</reference>
<dbReference type="EC" id="2.7.7.48" evidence="1"/>